<dbReference type="InterPro" id="IPR050434">
    <property type="entry name" value="Glycosyl_hydrlase_28"/>
</dbReference>
<evidence type="ECO:0000256" key="14">
    <source>
        <dbReference type="PROSITE-ProRule" id="PRU10052"/>
    </source>
</evidence>
<evidence type="ECO:0000256" key="13">
    <source>
        <dbReference type="ARBA" id="ARBA00037707"/>
    </source>
</evidence>
<evidence type="ECO:0000256" key="6">
    <source>
        <dbReference type="ARBA" id="ARBA00022737"/>
    </source>
</evidence>
<dbReference type="PROSITE" id="PS00502">
    <property type="entry name" value="POLYGALACTURONASE"/>
    <property type="match status" value="1"/>
</dbReference>
<feature type="active site" evidence="14">
    <location>
        <position position="228"/>
    </location>
</feature>
<accession>A0A1E1KAC6</accession>
<dbReference type="EC" id="3.2.1.15" evidence="3"/>
<dbReference type="SUPFAM" id="SSF51126">
    <property type="entry name" value="Pectin lyase-like"/>
    <property type="match status" value="1"/>
</dbReference>
<evidence type="ECO:0000256" key="11">
    <source>
        <dbReference type="ARBA" id="ARBA00023316"/>
    </source>
</evidence>
<evidence type="ECO:0000256" key="3">
    <source>
        <dbReference type="ARBA" id="ARBA00012736"/>
    </source>
</evidence>
<evidence type="ECO:0000256" key="10">
    <source>
        <dbReference type="ARBA" id="ARBA00023295"/>
    </source>
</evidence>
<comment type="subcellular location">
    <subcellularLocation>
        <location evidence="1">Secreted</location>
    </subcellularLocation>
</comment>
<gene>
    <name evidence="17" type="ORF">RAG0_04834</name>
</gene>
<dbReference type="InterPro" id="IPR011050">
    <property type="entry name" value="Pectin_lyase_fold/virulence"/>
</dbReference>
<dbReference type="FunFam" id="2.160.20.10:FF:000002">
    <property type="entry name" value="Endopolygalacturonase D"/>
    <property type="match status" value="1"/>
</dbReference>
<dbReference type="PANTHER" id="PTHR31884:SF9">
    <property type="entry name" value="ENDOPOLYGALACTURONASE D-RELATED"/>
    <property type="match status" value="1"/>
</dbReference>
<evidence type="ECO:0000256" key="9">
    <source>
        <dbReference type="ARBA" id="ARBA00023180"/>
    </source>
</evidence>
<keyword evidence="18" id="KW-1185">Reference proteome</keyword>
<dbReference type="GO" id="GO:0071555">
    <property type="term" value="P:cell wall organization"/>
    <property type="evidence" value="ECO:0007669"/>
    <property type="project" value="UniProtKB-KW"/>
</dbReference>
<dbReference type="AlphaFoldDB" id="A0A1E1KAC6"/>
<dbReference type="Proteomes" id="UP000178912">
    <property type="component" value="Unassembled WGS sequence"/>
</dbReference>
<dbReference type="SMART" id="SM00710">
    <property type="entry name" value="PbH1"/>
    <property type="match status" value="7"/>
</dbReference>
<comment type="similarity">
    <text evidence="2 15">Belongs to the glycosyl hydrolase 28 family.</text>
</comment>
<keyword evidence="6" id="KW-0677">Repeat</keyword>
<evidence type="ECO:0000256" key="5">
    <source>
        <dbReference type="ARBA" id="ARBA00022729"/>
    </source>
</evidence>
<evidence type="ECO:0000256" key="8">
    <source>
        <dbReference type="ARBA" id="ARBA00023157"/>
    </source>
</evidence>
<evidence type="ECO:0000256" key="12">
    <source>
        <dbReference type="ARBA" id="ARBA00034074"/>
    </source>
</evidence>
<dbReference type="PANTHER" id="PTHR31884">
    <property type="entry name" value="POLYGALACTURONASE"/>
    <property type="match status" value="1"/>
</dbReference>
<proteinExistence type="inferred from homology"/>
<dbReference type="OrthoDB" id="1546079at2759"/>
<dbReference type="Gene3D" id="2.160.20.10">
    <property type="entry name" value="Single-stranded right-handed beta-helix, Pectin lyase-like"/>
    <property type="match status" value="1"/>
</dbReference>
<dbReference type="GO" id="GO:0004650">
    <property type="term" value="F:polygalacturonase activity"/>
    <property type="evidence" value="ECO:0007669"/>
    <property type="project" value="UniProtKB-EC"/>
</dbReference>
<keyword evidence="8" id="KW-1015">Disulfide bond</keyword>
<dbReference type="Pfam" id="PF00295">
    <property type="entry name" value="Glyco_hydro_28"/>
    <property type="match status" value="1"/>
</dbReference>
<evidence type="ECO:0000256" key="16">
    <source>
        <dbReference type="SAM" id="SignalP"/>
    </source>
</evidence>
<evidence type="ECO:0000256" key="2">
    <source>
        <dbReference type="ARBA" id="ARBA00008834"/>
    </source>
</evidence>
<feature type="signal peptide" evidence="16">
    <location>
        <begin position="1"/>
        <end position="19"/>
    </location>
</feature>
<keyword evidence="11" id="KW-0961">Cell wall biogenesis/degradation</keyword>
<keyword evidence="7 15" id="KW-0378">Hydrolase</keyword>
<evidence type="ECO:0000313" key="17">
    <source>
        <dbReference type="EMBL" id="CZS95027.1"/>
    </source>
</evidence>
<evidence type="ECO:0000313" key="18">
    <source>
        <dbReference type="Proteomes" id="UP000178912"/>
    </source>
</evidence>
<dbReference type="InterPro" id="IPR000743">
    <property type="entry name" value="Glyco_hydro_28"/>
</dbReference>
<feature type="chain" id="PRO_5009445728" description="endo-polygalacturonase" evidence="16">
    <location>
        <begin position="20"/>
        <end position="368"/>
    </location>
</feature>
<dbReference type="InterPro" id="IPR006626">
    <property type="entry name" value="PbH1"/>
</dbReference>
<keyword evidence="5 16" id="KW-0732">Signal</keyword>
<name>A0A1E1KAC6_9HELO</name>
<comment type="catalytic activity">
    <reaction evidence="12">
        <text>(1,4-alpha-D-galacturonosyl)n+m + H2O = (1,4-alpha-D-galacturonosyl)n + (1,4-alpha-D-galacturonosyl)m.</text>
        <dbReference type="EC" id="3.2.1.15"/>
    </reaction>
</comment>
<comment type="function">
    <text evidence="13">Involved in maceration and soft-rotting of plant tissue. Hydrolyzes the 1,4-alpha glycosidic bonds of de-esterified pectate in the smooth region of the plant cell wall.</text>
</comment>
<organism evidence="17 18">
    <name type="scientific">Rhynchosporium agropyri</name>
    <dbReference type="NCBI Taxonomy" id="914238"/>
    <lineage>
        <taxon>Eukaryota</taxon>
        <taxon>Fungi</taxon>
        <taxon>Dikarya</taxon>
        <taxon>Ascomycota</taxon>
        <taxon>Pezizomycotina</taxon>
        <taxon>Leotiomycetes</taxon>
        <taxon>Helotiales</taxon>
        <taxon>Ploettnerulaceae</taxon>
        <taxon>Rhynchosporium</taxon>
    </lineage>
</organism>
<keyword evidence="10 15" id="KW-0326">Glycosidase</keyword>
<reference evidence="18" key="1">
    <citation type="submission" date="2016-03" db="EMBL/GenBank/DDBJ databases">
        <authorList>
            <person name="Guldener U."/>
        </authorList>
    </citation>
    <scope>NUCLEOTIDE SEQUENCE [LARGE SCALE GENOMIC DNA]</scope>
    <source>
        <strain evidence="18">04CH-RAC-A.6.1</strain>
    </source>
</reference>
<dbReference type="EMBL" id="FJUX01000020">
    <property type="protein sequence ID" value="CZS95027.1"/>
    <property type="molecule type" value="Genomic_DNA"/>
</dbReference>
<evidence type="ECO:0000256" key="4">
    <source>
        <dbReference type="ARBA" id="ARBA00022525"/>
    </source>
</evidence>
<evidence type="ECO:0000256" key="7">
    <source>
        <dbReference type="ARBA" id="ARBA00022801"/>
    </source>
</evidence>
<keyword evidence="4" id="KW-0964">Secreted</keyword>
<evidence type="ECO:0000256" key="15">
    <source>
        <dbReference type="RuleBase" id="RU361169"/>
    </source>
</evidence>
<dbReference type="GO" id="GO:0005576">
    <property type="term" value="C:extracellular region"/>
    <property type="evidence" value="ECO:0007669"/>
    <property type="project" value="UniProtKB-SubCell"/>
</dbReference>
<keyword evidence="9" id="KW-0325">Glycoprotein</keyword>
<dbReference type="InterPro" id="IPR012334">
    <property type="entry name" value="Pectin_lyas_fold"/>
</dbReference>
<evidence type="ECO:0000256" key="1">
    <source>
        <dbReference type="ARBA" id="ARBA00004613"/>
    </source>
</evidence>
<protein>
    <recommendedName>
        <fullName evidence="3">endo-polygalacturonase</fullName>
        <ecNumber evidence="3">3.2.1.15</ecNumber>
    </recommendedName>
</protein>
<dbReference type="GO" id="GO:0045490">
    <property type="term" value="P:pectin catabolic process"/>
    <property type="evidence" value="ECO:0007669"/>
    <property type="project" value="TreeGrafter"/>
</dbReference>
<sequence>MHSILSSALFLSVVPSVFAVKSCVFTKHEQIASGLSKCKNIRLQGIVAPTNNSIDLSNLQDNSVVTFAGKTSFAPTKFKSFRPIVFRGKNVTITMAPGGVIDGGGQVYWDGLGSNGGGPKPNTFFNVTLTGGSVIENLNIINLPVHGFSIENSSDLTIRNVTIDNRAGEAPNAISNGKAAAHNTDGFGVRSSKNIKIEHCTVFNQDDCVAVTSGNNITVTGVVCTGSHGMSIGSVGGKADNEVANVLFKDSSLTKSSNGLRIKSNFNTTGHVANITFQNIVMSHVSSYGIVIQQDYLNGGPTGHPSNGVLIENVFFKNITGTGGDPLSVNYYVLCGEGSCKNFKFENVKITGGNNASTCNFPETGCPK</sequence>